<gene>
    <name evidence="9" type="ORF">F3Y22_tig00111022pilonHSYRG00572</name>
</gene>
<evidence type="ECO:0000313" key="10">
    <source>
        <dbReference type="Proteomes" id="UP000436088"/>
    </source>
</evidence>
<dbReference type="InterPro" id="IPR003657">
    <property type="entry name" value="WRKY_dom"/>
</dbReference>
<feature type="region of interest" description="Disordered" evidence="7">
    <location>
        <begin position="288"/>
        <end position="320"/>
    </location>
</feature>
<feature type="region of interest" description="Disordered" evidence="7">
    <location>
        <begin position="1"/>
        <end position="30"/>
    </location>
</feature>
<dbReference type="SMART" id="SM00774">
    <property type="entry name" value="WRKY"/>
    <property type="match status" value="2"/>
</dbReference>
<evidence type="ECO:0000256" key="3">
    <source>
        <dbReference type="ARBA" id="ARBA00023015"/>
    </source>
</evidence>
<dbReference type="Proteomes" id="UP000436088">
    <property type="component" value="Unassembled WGS sequence"/>
</dbReference>
<evidence type="ECO:0000256" key="4">
    <source>
        <dbReference type="ARBA" id="ARBA00023125"/>
    </source>
</evidence>
<dbReference type="SUPFAM" id="SSF118290">
    <property type="entry name" value="WRKY DNA-binding domain"/>
    <property type="match status" value="2"/>
</dbReference>
<dbReference type="FunFam" id="2.20.25.80:FF:000001">
    <property type="entry name" value="WRKY transcription factor 33"/>
    <property type="match status" value="1"/>
</dbReference>
<dbReference type="OrthoDB" id="2021103at2759"/>
<keyword evidence="6" id="KW-0539">Nucleus</keyword>
<evidence type="ECO:0000256" key="6">
    <source>
        <dbReference type="ARBA" id="ARBA00023242"/>
    </source>
</evidence>
<proteinExistence type="predicted"/>
<feature type="compositionally biased region" description="Basic and acidic residues" evidence="7">
    <location>
        <begin position="380"/>
        <end position="391"/>
    </location>
</feature>
<evidence type="ECO:0000259" key="8">
    <source>
        <dbReference type="PROSITE" id="PS50811"/>
    </source>
</evidence>
<feature type="compositionally biased region" description="Polar residues" evidence="7">
    <location>
        <begin position="215"/>
        <end position="225"/>
    </location>
</feature>
<dbReference type="InterPro" id="IPR036576">
    <property type="entry name" value="WRKY_dom_sf"/>
</dbReference>
<dbReference type="GO" id="GO:0005634">
    <property type="term" value="C:nucleus"/>
    <property type="evidence" value="ECO:0007669"/>
    <property type="project" value="UniProtKB-SubCell"/>
</dbReference>
<keyword evidence="5" id="KW-0804">Transcription</keyword>
<keyword evidence="3" id="KW-0805">Transcription regulation</keyword>
<dbReference type="GO" id="GO:0043565">
    <property type="term" value="F:sequence-specific DNA binding"/>
    <property type="evidence" value="ECO:0007669"/>
    <property type="project" value="InterPro"/>
</dbReference>
<feature type="domain" description="WRKY" evidence="8">
    <location>
        <begin position="238"/>
        <end position="295"/>
    </location>
</feature>
<evidence type="ECO:0000256" key="7">
    <source>
        <dbReference type="SAM" id="MobiDB-lite"/>
    </source>
</evidence>
<dbReference type="GO" id="GO:0003700">
    <property type="term" value="F:DNA-binding transcription factor activity"/>
    <property type="evidence" value="ECO:0007669"/>
    <property type="project" value="InterPro"/>
</dbReference>
<dbReference type="PROSITE" id="PS50811">
    <property type="entry name" value="WRKY"/>
    <property type="match status" value="2"/>
</dbReference>
<dbReference type="FunFam" id="2.20.25.80:FF:000006">
    <property type="entry name" value="WRKY transcription factor"/>
    <property type="match status" value="1"/>
</dbReference>
<feature type="domain" description="WRKY" evidence="8">
    <location>
        <begin position="411"/>
        <end position="476"/>
    </location>
</feature>
<evidence type="ECO:0000256" key="2">
    <source>
        <dbReference type="ARBA" id="ARBA00022737"/>
    </source>
</evidence>
<feature type="compositionally biased region" description="Basic and acidic residues" evidence="7">
    <location>
        <begin position="226"/>
        <end position="236"/>
    </location>
</feature>
<comment type="subcellular location">
    <subcellularLocation>
        <location evidence="1">Nucleus</location>
    </subcellularLocation>
</comment>
<evidence type="ECO:0000256" key="1">
    <source>
        <dbReference type="ARBA" id="ARBA00004123"/>
    </source>
</evidence>
<keyword evidence="4" id="KW-0238">DNA-binding</keyword>
<protein>
    <submittedName>
        <fullName evidence="9">WRKY transcription factor 3</fullName>
    </submittedName>
</protein>
<dbReference type="PANTHER" id="PTHR31221:SF130">
    <property type="entry name" value="WRKY TRANSCRIPTION FACTOR 3-RELATED"/>
    <property type="match status" value="1"/>
</dbReference>
<dbReference type="Gene3D" id="2.20.25.80">
    <property type="entry name" value="WRKY domain"/>
    <property type="match status" value="2"/>
</dbReference>
<dbReference type="Pfam" id="PF03106">
    <property type="entry name" value="WRKY"/>
    <property type="match status" value="2"/>
</dbReference>
<evidence type="ECO:0000256" key="5">
    <source>
        <dbReference type="ARBA" id="ARBA00023163"/>
    </source>
</evidence>
<dbReference type="EMBL" id="VEPZ02001205">
    <property type="protein sequence ID" value="KAE8687354.1"/>
    <property type="molecule type" value="Genomic_DNA"/>
</dbReference>
<name>A0A6A2Z5V0_HIBSY</name>
<dbReference type="PANTHER" id="PTHR31221">
    <property type="entry name" value="WRKY TRANSCRIPTION FACTOR PROTEIN 1-RELATED"/>
    <property type="match status" value="1"/>
</dbReference>
<feature type="compositionally biased region" description="Polar residues" evidence="7">
    <location>
        <begin position="305"/>
        <end position="320"/>
    </location>
</feature>
<dbReference type="InterPro" id="IPR044810">
    <property type="entry name" value="WRKY_plant"/>
</dbReference>
<dbReference type="AlphaFoldDB" id="A0A6A2Z5V0"/>
<comment type="caution">
    <text evidence="9">The sequence shown here is derived from an EMBL/GenBank/DDBJ whole genome shotgun (WGS) entry which is preliminary data.</text>
</comment>
<reference evidence="9" key="1">
    <citation type="submission" date="2019-09" db="EMBL/GenBank/DDBJ databases">
        <title>Draft genome information of white flower Hibiscus syriacus.</title>
        <authorList>
            <person name="Kim Y.-M."/>
        </authorList>
    </citation>
    <scope>NUCLEOTIDE SEQUENCE [LARGE SCALE GENOMIC DNA]</scope>
    <source>
        <strain evidence="9">YM2019G1</strain>
    </source>
</reference>
<keyword evidence="2" id="KW-0677">Repeat</keyword>
<keyword evidence="10" id="KW-1185">Reference proteome</keyword>
<sequence length="531" mass="57776">MADDENQQQKPSKPVAPLKRPVITPPPRPFTDALFNGGSSFMGFSPGPMTLVSNYFSSTEDFKSFSQLLAGAMASPAAACAQRLDFPLPTTTEEQGDVNRAEGGAGAGLRFKQNKPAGLVITQPQPMPQGFNSPASLLESPGFGVFSPGSQGPFGMTHQQALAQVTAQAAQAHSLVQIHAKSSSTPPSSLAQVSSFTANTDQEVPILLQDSSVTMKQPSDLSQSDQRSHFIVDKPAGDGYNWRKYGQKQVKSREFPRSYYKCTHPGCPVKKKVERSLDGQVSEIIYKGQHNHQPPQSNKRAKGSGSLSGTSNNQGNSESISQLQTGNLSIIKEGGTSGYSMSKKDLQSSLAIAERISGTSDSDEARNNETNADEKNEDEPDHKRQNTEIRVSEPSSQRTVTEPRIIVQTRSEVDLLDDGYRWRKYGQKVVKGNPYPRSYYKCTTPGCNVRKHVERASTDPKSVITTYEGKHNHNVPAAKTSSHNMANTANVSQGRAQNIATDNHGVNISADFTNNRQQPVARLRLKEENVT</sequence>
<evidence type="ECO:0000313" key="9">
    <source>
        <dbReference type="EMBL" id="KAE8687354.1"/>
    </source>
</evidence>
<organism evidence="9 10">
    <name type="scientific">Hibiscus syriacus</name>
    <name type="common">Rose of Sharon</name>
    <dbReference type="NCBI Taxonomy" id="106335"/>
    <lineage>
        <taxon>Eukaryota</taxon>
        <taxon>Viridiplantae</taxon>
        <taxon>Streptophyta</taxon>
        <taxon>Embryophyta</taxon>
        <taxon>Tracheophyta</taxon>
        <taxon>Spermatophyta</taxon>
        <taxon>Magnoliopsida</taxon>
        <taxon>eudicotyledons</taxon>
        <taxon>Gunneridae</taxon>
        <taxon>Pentapetalae</taxon>
        <taxon>rosids</taxon>
        <taxon>malvids</taxon>
        <taxon>Malvales</taxon>
        <taxon>Malvaceae</taxon>
        <taxon>Malvoideae</taxon>
        <taxon>Hibiscus</taxon>
    </lineage>
</organism>
<feature type="region of interest" description="Disordered" evidence="7">
    <location>
        <begin position="355"/>
        <end position="401"/>
    </location>
</feature>
<accession>A0A6A2Z5V0</accession>
<feature type="region of interest" description="Disordered" evidence="7">
    <location>
        <begin position="215"/>
        <end position="236"/>
    </location>
</feature>